<reference evidence="19 20" key="1">
    <citation type="submission" date="2017-11" db="EMBL/GenBank/DDBJ databases">
        <title>Infants hospitalized years apart are colonized by the same room-sourced microbial strains.</title>
        <authorList>
            <person name="Brooks B."/>
            <person name="Olm M.R."/>
            <person name="Firek B.A."/>
            <person name="Baker R."/>
            <person name="Thomas B.C."/>
            <person name="Morowitz M.J."/>
            <person name="Banfield J.F."/>
        </authorList>
    </citation>
    <scope>NUCLEOTIDE SEQUENCE [LARGE SCALE GENOMIC DNA]</scope>
    <source>
        <strain evidence="19">S2_012_000_R3_87</strain>
    </source>
</reference>
<gene>
    <name evidence="19" type="ORF">DI609_05065</name>
</gene>
<keyword evidence="11 16" id="KW-0472">Membrane</keyword>
<feature type="chain" id="PRO_5038731094" description="cytochrome-c oxidase" evidence="17">
    <location>
        <begin position="28"/>
        <end position="367"/>
    </location>
</feature>
<dbReference type="GO" id="GO:0016020">
    <property type="term" value="C:membrane"/>
    <property type="evidence" value="ECO:0007669"/>
    <property type="project" value="UniProtKB-SubCell"/>
</dbReference>
<protein>
    <recommendedName>
        <fullName evidence="3">cytochrome-c oxidase</fullName>
        <ecNumber evidence="3">7.1.1.9</ecNumber>
    </recommendedName>
    <alternativeName>
        <fullName evidence="13">Cytochrome aa3 subunit 2</fullName>
    </alternativeName>
</protein>
<keyword evidence="7" id="KW-1278">Translocase</keyword>
<evidence type="ECO:0000256" key="8">
    <source>
        <dbReference type="ARBA" id="ARBA00022982"/>
    </source>
</evidence>
<dbReference type="GO" id="GO:0005507">
    <property type="term" value="F:copper ion binding"/>
    <property type="evidence" value="ECO:0007669"/>
    <property type="project" value="InterPro"/>
</dbReference>
<dbReference type="Gene3D" id="1.10.287.90">
    <property type="match status" value="1"/>
</dbReference>
<dbReference type="SUPFAM" id="SSF49503">
    <property type="entry name" value="Cupredoxins"/>
    <property type="match status" value="1"/>
</dbReference>
<dbReference type="PROSITE" id="PS50857">
    <property type="entry name" value="COX2_CUA"/>
    <property type="match status" value="1"/>
</dbReference>
<keyword evidence="6" id="KW-0479">Metal-binding</keyword>
<evidence type="ECO:0000256" key="16">
    <source>
        <dbReference type="SAM" id="Phobius"/>
    </source>
</evidence>
<dbReference type="PANTHER" id="PTHR22888">
    <property type="entry name" value="CYTOCHROME C OXIDASE, SUBUNIT II"/>
    <property type="match status" value="1"/>
</dbReference>
<dbReference type="SUPFAM" id="SSF81464">
    <property type="entry name" value="Cytochrome c oxidase subunit II-like, transmembrane region"/>
    <property type="match status" value="1"/>
</dbReference>
<evidence type="ECO:0000256" key="5">
    <source>
        <dbReference type="ARBA" id="ARBA00022692"/>
    </source>
</evidence>
<dbReference type="Pfam" id="PF00116">
    <property type="entry name" value="COX2"/>
    <property type="match status" value="1"/>
</dbReference>
<dbReference type="GO" id="GO:0004129">
    <property type="term" value="F:cytochrome-c oxidase activity"/>
    <property type="evidence" value="ECO:0007669"/>
    <property type="project" value="UniProtKB-EC"/>
</dbReference>
<sequence>MEQRKVHGMTRRIAMAGTLGLSGLALAGCNVAPPENGFFHALRMGWPMGITPEAEQMGNYWVWVWVAAWIIGIIMWALMFFVMGRYSSKARSRRGDNEEFPRQTGYNVPLELVLTTLPVLIVMVLFFFNVQTQDSVTALDKDPKVKVDVTGYQWNWKFGYGEINVELLGGQDYEGVDKEAQQRAEDSKYEIRSNTNHGVGPIHGRSKEDYSYLNFNKIETVGSTDEVPVLVVPSNTAIEFNLASADVAHSFWIPEFLFKRDVFPHPEANQSERRFQISEIKEEGAFVGRCAEMCGTYHSMMNFELRVVSPEKFADYIKFRQDNPEAPNSEALKSIGEAPYSTSTHPFVSDRTGTREAGENMTDRNAA</sequence>
<evidence type="ECO:0000256" key="13">
    <source>
        <dbReference type="ARBA" id="ARBA00031399"/>
    </source>
</evidence>
<keyword evidence="9 16" id="KW-1133">Transmembrane helix</keyword>
<dbReference type="InterPro" id="IPR001505">
    <property type="entry name" value="Copper_CuA"/>
</dbReference>
<dbReference type="InterPro" id="IPR036257">
    <property type="entry name" value="Cyt_c_oxidase_su2_TM_sf"/>
</dbReference>
<comment type="similarity">
    <text evidence="2">Belongs to the cytochrome c oxidase subunit 2 family.</text>
</comment>
<evidence type="ECO:0000256" key="3">
    <source>
        <dbReference type="ARBA" id="ARBA00012949"/>
    </source>
</evidence>
<dbReference type="EMBL" id="QFNY01000094">
    <property type="protein sequence ID" value="PZP01082.1"/>
    <property type="molecule type" value="Genomic_DNA"/>
</dbReference>
<feature type="transmembrane region" description="Helical" evidence="16">
    <location>
        <begin position="60"/>
        <end position="83"/>
    </location>
</feature>
<name>A0A2W5D1W2_9CORY</name>
<evidence type="ECO:0000256" key="17">
    <source>
        <dbReference type="SAM" id="SignalP"/>
    </source>
</evidence>
<feature type="transmembrane region" description="Helical" evidence="16">
    <location>
        <begin position="104"/>
        <end position="128"/>
    </location>
</feature>
<feature type="compositionally biased region" description="Basic and acidic residues" evidence="15">
    <location>
        <begin position="352"/>
        <end position="367"/>
    </location>
</feature>
<dbReference type="PROSITE" id="PS00078">
    <property type="entry name" value="COX2"/>
    <property type="match status" value="1"/>
</dbReference>
<organism evidence="19 20">
    <name type="scientific">Corynebacterium urealyticum</name>
    <dbReference type="NCBI Taxonomy" id="43771"/>
    <lineage>
        <taxon>Bacteria</taxon>
        <taxon>Bacillati</taxon>
        <taxon>Actinomycetota</taxon>
        <taxon>Actinomycetes</taxon>
        <taxon>Mycobacteriales</taxon>
        <taxon>Corynebacteriaceae</taxon>
        <taxon>Corynebacterium</taxon>
    </lineage>
</organism>
<evidence type="ECO:0000256" key="1">
    <source>
        <dbReference type="ARBA" id="ARBA00004141"/>
    </source>
</evidence>
<proteinExistence type="inferred from homology"/>
<evidence type="ECO:0000256" key="4">
    <source>
        <dbReference type="ARBA" id="ARBA00022448"/>
    </source>
</evidence>
<evidence type="ECO:0000256" key="11">
    <source>
        <dbReference type="ARBA" id="ARBA00023136"/>
    </source>
</evidence>
<dbReference type="InterPro" id="IPR002429">
    <property type="entry name" value="CcO_II-like_C"/>
</dbReference>
<dbReference type="AlphaFoldDB" id="A0A2W5D1W2"/>
<evidence type="ECO:0000313" key="19">
    <source>
        <dbReference type="EMBL" id="PZP01082.1"/>
    </source>
</evidence>
<evidence type="ECO:0000256" key="10">
    <source>
        <dbReference type="ARBA" id="ARBA00023008"/>
    </source>
</evidence>
<keyword evidence="5 16" id="KW-0812">Transmembrane</keyword>
<comment type="subcellular location">
    <subcellularLocation>
        <location evidence="1">Membrane</location>
        <topology evidence="1">Multi-pass membrane protein</topology>
    </subcellularLocation>
</comment>
<keyword evidence="17" id="KW-0732">Signal</keyword>
<accession>A0A2W5D1W2</accession>
<dbReference type="InterPro" id="IPR045187">
    <property type="entry name" value="CcO_II"/>
</dbReference>
<dbReference type="EC" id="7.1.1.9" evidence="3"/>
<feature type="domain" description="Cytochrome oxidase subunit II copper A binding" evidence="18">
    <location>
        <begin position="142"/>
        <end position="319"/>
    </location>
</feature>
<keyword evidence="8" id="KW-0249">Electron transport</keyword>
<dbReference type="Proteomes" id="UP000249451">
    <property type="component" value="Unassembled WGS sequence"/>
</dbReference>
<dbReference type="PANTHER" id="PTHR22888:SF9">
    <property type="entry name" value="CYTOCHROME C OXIDASE SUBUNIT 2"/>
    <property type="match status" value="1"/>
</dbReference>
<evidence type="ECO:0000256" key="12">
    <source>
        <dbReference type="ARBA" id="ARBA00024688"/>
    </source>
</evidence>
<comment type="caution">
    <text evidence="19">The sequence shown here is derived from an EMBL/GenBank/DDBJ whole genome shotgun (WGS) entry which is preliminary data.</text>
</comment>
<evidence type="ECO:0000256" key="14">
    <source>
        <dbReference type="ARBA" id="ARBA00047816"/>
    </source>
</evidence>
<evidence type="ECO:0000256" key="7">
    <source>
        <dbReference type="ARBA" id="ARBA00022967"/>
    </source>
</evidence>
<dbReference type="InterPro" id="IPR008972">
    <property type="entry name" value="Cupredoxin"/>
</dbReference>
<keyword evidence="4" id="KW-0813">Transport</keyword>
<comment type="catalytic activity">
    <reaction evidence="14">
        <text>4 Fe(II)-[cytochrome c] + O2 + 8 H(+)(in) = 4 Fe(III)-[cytochrome c] + 2 H2O + 4 H(+)(out)</text>
        <dbReference type="Rhea" id="RHEA:11436"/>
        <dbReference type="Rhea" id="RHEA-COMP:10350"/>
        <dbReference type="Rhea" id="RHEA-COMP:14399"/>
        <dbReference type="ChEBI" id="CHEBI:15377"/>
        <dbReference type="ChEBI" id="CHEBI:15378"/>
        <dbReference type="ChEBI" id="CHEBI:15379"/>
        <dbReference type="ChEBI" id="CHEBI:29033"/>
        <dbReference type="ChEBI" id="CHEBI:29034"/>
        <dbReference type="EC" id="7.1.1.9"/>
    </reaction>
</comment>
<dbReference type="PRINTS" id="PR01166">
    <property type="entry name" value="CYCOXIDASEII"/>
</dbReference>
<dbReference type="Gene3D" id="2.60.40.420">
    <property type="entry name" value="Cupredoxins - blue copper proteins"/>
    <property type="match status" value="1"/>
</dbReference>
<evidence type="ECO:0000256" key="6">
    <source>
        <dbReference type="ARBA" id="ARBA00022723"/>
    </source>
</evidence>
<feature type="region of interest" description="Disordered" evidence="15">
    <location>
        <begin position="325"/>
        <end position="367"/>
    </location>
</feature>
<feature type="signal peptide" evidence="17">
    <location>
        <begin position="1"/>
        <end position="27"/>
    </location>
</feature>
<keyword evidence="10" id="KW-0186">Copper</keyword>
<comment type="function">
    <text evidence="12">Subunits I and II form the functional core of the enzyme complex. Electrons originating in cytochrome c are transferred via heme a and Cu(A) to the binuclear center formed by heme a3 and Cu(B).</text>
</comment>
<evidence type="ECO:0000256" key="9">
    <source>
        <dbReference type="ARBA" id="ARBA00022989"/>
    </source>
</evidence>
<dbReference type="PROSITE" id="PS51257">
    <property type="entry name" value="PROKAR_LIPOPROTEIN"/>
    <property type="match status" value="1"/>
</dbReference>
<evidence type="ECO:0000313" key="20">
    <source>
        <dbReference type="Proteomes" id="UP000249451"/>
    </source>
</evidence>
<evidence type="ECO:0000256" key="2">
    <source>
        <dbReference type="ARBA" id="ARBA00007866"/>
    </source>
</evidence>
<dbReference type="GO" id="GO:0042773">
    <property type="term" value="P:ATP synthesis coupled electron transport"/>
    <property type="evidence" value="ECO:0007669"/>
    <property type="project" value="TreeGrafter"/>
</dbReference>
<evidence type="ECO:0000256" key="15">
    <source>
        <dbReference type="SAM" id="MobiDB-lite"/>
    </source>
</evidence>
<evidence type="ECO:0000259" key="18">
    <source>
        <dbReference type="PROSITE" id="PS50857"/>
    </source>
</evidence>